<sequence>MKVKKDDKVKIIAGKDKGKTGKVLKVFPAKGKVIVEGVNIIKKHVKPGKVSKEGGIISMEKPVNISNVMLVDQKSGNPIRIGYKIIDGKKYRINKKSGEVLKVSINSGVGPFRENREALDSFVEELSSLAGQKVYPRKARQSVAGFKIRKGDIVGYSVTLRGERMWAFLDKLINIAIPRVRDFRGLDDMSFDGNGNYSLGIREHVIFPEVNPNTTKGLRSMQITVVFSTPEVEHSKYLLAELGMPFRKDD</sequence>
<dbReference type="InterPro" id="IPR002132">
    <property type="entry name" value="Ribosomal_uL5"/>
</dbReference>
<dbReference type="InterPro" id="IPR041988">
    <property type="entry name" value="Ribosomal_uL24_KOW"/>
</dbReference>
<proteinExistence type="inferred from homology"/>
<dbReference type="NCBIfam" id="NF000585">
    <property type="entry name" value="PRK00010.1"/>
    <property type="match status" value="1"/>
</dbReference>
<dbReference type="InterPro" id="IPR003256">
    <property type="entry name" value="Ribosomal_uL24"/>
</dbReference>
<evidence type="ECO:0000256" key="7">
    <source>
        <dbReference type="ARBA" id="ARBA00058688"/>
    </source>
</evidence>
<dbReference type="AlphaFoldDB" id="A0A0H4TE21"/>
<comment type="subunit">
    <text evidence="9">Part of the 50S ribosomal subunit; part of the 5S rRNA/L5/L18/L25 subcomplex. Contacts the 5S rRNA and the P site tRNA. Forms a bridge to the 30S subunit in the 70S ribosome.</text>
</comment>
<dbReference type="Gene3D" id="3.30.1440.10">
    <property type="match status" value="1"/>
</dbReference>
<keyword evidence="5 8" id="KW-0689">Ribosomal protein</keyword>
<evidence type="ECO:0000256" key="9">
    <source>
        <dbReference type="HAMAP-Rule" id="MF_01333"/>
    </source>
</evidence>
<evidence type="ECO:0000256" key="6">
    <source>
        <dbReference type="ARBA" id="ARBA00023274"/>
    </source>
</evidence>
<evidence type="ECO:0000256" key="3">
    <source>
        <dbReference type="ARBA" id="ARBA00022730"/>
    </source>
</evidence>
<dbReference type="HAMAP" id="MF_01333_B">
    <property type="entry name" value="Ribosomal_uL5_B"/>
    <property type="match status" value="1"/>
</dbReference>
<dbReference type="GO" id="GO:0003735">
    <property type="term" value="F:structural constituent of ribosome"/>
    <property type="evidence" value="ECO:0007669"/>
    <property type="project" value="InterPro"/>
</dbReference>
<dbReference type="CDD" id="cd06089">
    <property type="entry name" value="KOW_RPL26"/>
    <property type="match status" value="1"/>
</dbReference>
<comment type="similarity">
    <text evidence="2 8 10">Belongs to the universal ribosomal protein uL24 family.</text>
</comment>
<evidence type="ECO:0000256" key="5">
    <source>
        <dbReference type="ARBA" id="ARBA00022980"/>
    </source>
</evidence>
<evidence type="ECO:0000256" key="10">
    <source>
        <dbReference type="RuleBase" id="RU003477"/>
    </source>
</evidence>
<dbReference type="GO" id="GO:0000049">
    <property type="term" value="F:tRNA binding"/>
    <property type="evidence" value="ECO:0007669"/>
    <property type="project" value="UniProtKB-UniRule"/>
</dbReference>
<dbReference type="GO" id="GO:0005840">
    <property type="term" value="C:ribosome"/>
    <property type="evidence" value="ECO:0007669"/>
    <property type="project" value="UniProtKB-KW"/>
</dbReference>
<evidence type="ECO:0000256" key="8">
    <source>
        <dbReference type="HAMAP-Rule" id="MF_01326"/>
    </source>
</evidence>
<evidence type="ECO:0000256" key="4">
    <source>
        <dbReference type="ARBA" id="ARBA00022884"/>
    </source>
</evidence>
<dbReference type="SUPFAM" id="SSF55282">
    <property type="entry name" value="RL5-like"/>
    <property type="match status" value="1"/>
</dbReference>
<dbReference type="HAMAP" id="MF_01326_B">
    <property type="entry name" value="Ribosomal_uL24_B"/>
    <property type="match status" value="1"/>
</dbReference>
<reference evidence="12" key="1">
    <citation type="journal article" date="2015" name="ISME J.">
        <title>Aquifer environment selects for microbial species cohorts in sediment and groundwater.</title>
        <authorList>
            <person name="Hug L.A."/>
            <person name="Thomas B.C."/>
            <person name="Brown C.T."/>
            <person name="Frischkorn K.R."/>
            <person name="Williams K.H."/>
            <person name="Tringe S.G."/>
            <person name="Banfield J.F."/>
        </authorList>
    </citation>
    <scope>NUCLEOTIDE SEQUENCE</scope>
</reference>
<dbReference type="Pfam" id="PF17136">
    <property type="entry name" value="ribosomal_L24"/>
    <property type="match status" value="1"/>
</dbReference>
<dbReference type="FunFam" id="2.30.30.30:FF:000004">
    <property type="entry name" value="50S ribosomal protein L24"/>
    <property type="match status" value="1"/>
</dbReference>
<dbReference type="Gene3D" id="2.30.30.30">
    <property type="match status" value="1"/>
</dbReference>
<evidence type="ECO:0000256" key="2">
    <source>
        <dbReference type="ARBA" id="ARBA00010618"/>
    </source>
</evidence>
<dbReference type="PROSITE" id="PS01108">
    <property type="entry name" value="RIBOSOMAL_L24"/>
    <property type="match status" value="1"/>
</dbReference>
<dbReference type="InterPro" id="IPR008991">
    <property type="entry name" value="Translation_prot_SH3-like_sf"/>
</dbReference>
<dbReference type="GO" id="GO:0019843">
    <property type="term" value="F:rRNA binding"/>
    <property type="evidence" value="ECO:0007669"/>
    <property type="project" value="UniProtKB-UniRule"/>
</dbReference>
<name>A0A0H4TE21_9BACT</name>
<evidence type="ECO:0000313" key="12">
    <source>
        <dbReference type="EMBL" id="AKQ04827.1"/>
    </source>
</evidence>
<dbReference type="Pfam" id="PF00467">
    <property type="entry name" value="KOW"/>
    <property type="match status" value="1"/>
</dbReference>
<dbReference type="EMBL" id="KT007050">
    <property type="protein sequence ID" value="AKQ04827.1"/>
    <property type="molecule type" value="Genomic_DNA"/>
</dbReference>
<keyword evidence="4 8" id="KW-0694">RNA-binding</keyword>
<protein>
    <recommendedName>
        <fullName evidence="8 9">Multifunctional fusion protein</fullName>
    </recommendedName>
    <domain>
        <recommendedName>
            <fullName evidence="8">Large ribosomal subunit protein uL24</fullName>
        </recommendedName>
    </domain>
    <domain>
        <recommendedName>
            <fullName evidence="9">Large ribosomal subunit protein uL5</fullName>
        </recommendedName>
    </domain>
</protein>
<comment type="similarity">
    <text evidence="1 9">Belongs to the universal ribosomal protein uL5 family.</text>
</comment>
<accession>A0A0H4TE21</accession>
<keyword evidence="3 8" id="KW-0699">rRNA-binding</keyword>
<dbReference type="GO" id="GO:1990904">
    <property type="term" value="C:ribonucleoprotein complex"/>
    <property type="evidence" value="ECO:0007669"/>
    <property type="project" value="UniProtKB-KW"/>
</dbReference>
<dbReference type="InterPro" id="IPR031309">
    <property type="entry name" value="Ribosomal_uL5_C"/>
</dbReference>
<dbReference type="PANTHER" id="PTHR11994">
    <property type="entry name" value="60S RIBOSOMAL PROTEIN L11-RELATED"/>
    <property type="match status" value="1"/>
</dbReference>
<dbReference type="InterPro" id="IPR005824">
    <property type="entry name" value="KOW"/>
</dbReference>
<comment type="function">
    <text evidence="9">This is 1 of the proteins that bind and probably mediate the attachment of the 5S RNA into the large ribosomal subunit, where it forms part of the central protuberance. In the 70S ribosome it contacts protein S13 of the 30S subunit (bridge B1b), connecting the 2 subunits; this bridge is implicated in subunit movement. Contacts the P site tRNA; the 5S rRNA and some of its associated proteins might help stabilize positioning of ribosome-bound tRNAs.</text>
</comment>
<gene>
    <name evidence="8" type="primary">rplX</name>
    <name evidence="9" type="synonym">rplE</name>
</gene>
<dbReference type="SUPFAM" id="SSF50104">
    <property type="entry name" value="Translation proteins SH3-like domain"/>
    <property type="match status" value="1"/>
</dbReference>
<feature type="domain" description="KOW" evidence="11">
    <location>
        <begin position="2"/>
        <end position="29"/>
    </location>
</feature>
<dbReference type="InterPro" id="IPR020930">
    <property type="entry name" value="Ribosomal_uL5_bac-type"/>
</dbReference>
<dbReference type="GO" id="GO:0006412">
    <property type="term" value="P:translation"/>
    <property type="evidence" value="ECO:0007669"/>
    <property type="project" value="UniProtKB-UniRule"/>
</dbReference>
<dbReference type="InterPro" id="IPR005825">
    <property type="entry name" value="Ribosomal_uL24_CS"/>
</dbReference>
<keyword evidence="9" id="KW-0820">tRNA-binding</keyword>
<keyword evidence="6 8" id="KW-0687">Ribonucleoprotein</keyword>
<comment type="function">
    <text evidence="8">One of two assembly initiator proteins, it binds directly to the 5'-end of the 23S rRNA, where it nucleates assembly of the 50S subunit.</text>
</comment>
<dbReference type="NCBIfam" id="TIGR01079">
    <property type="entry name" value="rplX_bact"/>
    <property type="match status" value="1"/>
</dbReference>
<dbReference type="SMART" id="SM00739">
    <property type="entry name" value="KOW"/>
    <property type="match status" value="1"/>
</dbReference>
<dbReference type="InterPro" id="IPR014722">
    <property type="entry name" value="Rib_uL2_dom2"/>
</dbReference>
<dbReference type="InterPro" id="IPR057264">
    <property type="entry name" value="Ribosomal_uL24_C"/>
</dbReference>
<evidence type="ECO:0000256" key="1">
    <source>
        <dbReference type="ARBA" id="ARBA00008553"/>
    </source>
</evidence>
<dbReference type="InterPro" id="IPR022803">
    <property type="entry name" value="Ribosomal_uL5_dom_sf"/>
</dbReference>
<evidence type="ECO:0000259" key="11">
    <source>
        <dbReference type="SMART" id="SM00739"/>
    </source>
</evidence>
<comment type="function">
    <text evidence="7 8">One of the proteins that surrounds the polypeptide exit tunnel on the outside of the subunit.</text>
</comment>
<organism evidence="12">
    <name type="scientific">uncultured bacterium Rifle_16ft_4_minimus_8052</name>
    <dbReference type="NCBI Taxonomy" id="1665164"/>
    <lineage>
        <taxon>Bacteria</taxon>
        <taxon>environmental samples</taxon>
    </lineage>
</organism>
<dbReference type="Pfam" id="PF00673">
    <property type="entry name" value="Ribosomal_L5_C"/>
    <property type="match status" value="1"/>
</dbReference>
<dbReference type="FunFam" id="3.30.1440.10:FF:000001">
    <property type="entry name" value="50S ribosomal protein L5"/>
    <property type="match status" value="1"/>
</dbReference>